<proteinExistence type="inferred from homology"/>
<dbReference type="GO" id="GO:0016297">
    <property type="term" value="F:fatty acyl-[ACP] hydrolase activity"/>
    <property type="evidence" value="ECO:0007669"/>
    <property type="project" value="UniProtKB-EC"/>
</dbReference>
<keyword evidence="12 21" id="KW-0456">Lyase</keyword>
<dbReference type="Pfam" id="PF08354">
    <property type="entry name" value="Fas1-AflB-like_hel"/>
    <property type="match status" value="1"/>
</dbReference>
<evidence type="ECO:0000256" key="5">
    <source>
        <dbReference type="ARBA" id="ARBA00022801"/>
    </source>
</evidence>
<dbReference type="InterPro" id="IPR032088">
    <property type="entry name" value="SAT"/>
</dbReference>
<keyword evidence="7 21" id="KW-0521">NADP</keyword>
<keyword evidence="4 21" id="KW-0808">Transferase</keyword>
<evidence type="ECO:0000256" key="16">
    <source>
        <dbReference type="ARBA" id="ARBA00048462"/>
    </source>
</evidence>
<dbReference type="PRINTS" id="PR01483">
    <property type="entry name" value="FASYNTHASE"/>
</dbReference>
<comment type="catalytic activity">
    <reaction evidence="17 21">
        <text>(9Z)-octadecenoyl-[ACP] + H2O = (9Z)-octadecenoate + holo-[ACP] + H(+)</text>
        <dbReference type="Rhea" id="RHEA:15057"/>
        <dbReference type="Rhea" id="RHEA-COMP:9685"/>
        <dbReference type="Rhea" id="RHEA-COMP:9924"/>
        <dbReference type="ChEBI" id="CHEBI:15377"/>
        <dbReference type="ChEBI" id="CHEBI:15378"/>
        <dbReference type="ChEBI" id="CHEBI:30823"/>
        <dbReference type="ChEBI" id="CHEBI:64479"/>
        <dbReference type="ChEBI" id="CHEBI:78783"/>
        <dbReference type="EC" id="3.1.2.14"/>
    </reaction>
</comment>
<keyword evidence="3 21" id="KW-0444">Lipid biosynthesis</keyword>
<dbReference type="Gene3D" id="6.10.250.1850">
    <property type="match status" value="1"/>
</dbReference>
<dbReference type="Gene3D" id="3.30.70.2430">
    <property type="match status" value="1"/>
</dbReference>
<dbReference type="InterPro" id="IPR041099">
    <property type="entry name" value="FAS1_N"/>
</dbReference>
<evidence type="ECO:0000256" key="8">
    <source>
        <dbReference type="ARBA" id="ARBA00023002"/>
    </source>
</evidence>
<gene>
    <name evidence="24" type="primary">KNAG0B06300</name>
    <name evidence="24" type="ordered locus">KNAG_0B06300</name>
</gene>
<evidence type="ECO:0000256" key="1">
    <source>
        <dbReference type="ARBA" id="ARBA00001055"/>
    </source>
</evidence>
<dbReference type="RefSeq" id="XP_022463305.1">
    <property type="nucleotide sequence ID" value="XM_022606628.1"/>
</dbReference>
<keyword evidence="9 21" id="KW-0520">NAD</keyword>
<dbReference type="HOGENOM" id="CLU_000114_5_0_1"/>
<dbReference type="EC" id="2.3.1.86" evidence="21"/>
<dbReference type="GO" id="GO:0019171">
    <property type="term" value="F:(3R)-hydroxyacyl-[acyl-carrier-protein] dehydratase activity"/>
    <property type="evidence" value="ECO:0007669"/>
    <property type="project" value="UniProtKB-EC"/>
</dbReference>
<dbReference type="GO" id="GO:0016409">
    <property type="term" value="F:palmitoyltransferase activity"/>
    <property type="evidence" value="ECO:0007669"/>
    <property type="project" value="EnsemblFungi"/>
</dbReference>
<evidence type="ECO:0000259" key="23">
    <source>
        <dbReference type="SMART" id="SM00827"/>
    </source>
</evidence>
<comment type="catalytic activity">
    <reaction evidence="16 21">
        <text>holo-[ACP] + malonyl-CoA = malonyl-[ACP] + CoA</text>
        <dbReference type="Rhea" id="RHEA:41792"/>
        <dbReference type="Rhea" id="RHEA-COMP:9623"/>
        <dbReference type="Rhea" id="RHEA-COMP:9685"/>
        <dbReference type="ChEBI" id="CHEBI:57287"/>
        <dbReference type="ChEBI" id="CHEBI:57384"/>
        <dbReference type="ChEBI" id="CHEBI:64479"/>
        <dbReference type="ChEBI" id="CHEBI:78449"/>
        <dbReference type="EC" id="2.3.1.39"/>
    </reaction>
</comment>
<evidence type="ECO:0000256" key="7">
    <source>
        <dbReference type="ARBA" id="ARBA00022857"/>
    </source>
</evidence>
<dbReference type="SMART" id="SM00827">
    <property type="entry name" value="PKS_AT"/>
    <property type="match status" value="1"/>
</dbReference>
<dbReference type="Pfam" id="PF22235">
    <property type="entry name" value="FAS1_thioest_ins"/>
    <property type="match status" value="1"/>
</dbReference>
<dbReference type="GO" id="GO:0005835">
    <property type="term" value="C:fatty acid synthase complex"/>
    <property type="evidence" value="ECO:0007669"/>
    <property type="project" value="UniProtKB-UniRule"/>
</dbReference>
<dbReference type="Gene3D" id="3.30.1120.100">
    <property type="match status" value="1"/>
</dbReference>
<reference evidence="25" key="2">
    <citation type="submission" date="2012-08" db="EMBL/GenBank/DDBJ databases">
        <title>Genome sequence of Kazachstania naganishii.</title>
        <authorList>
            <person name="Gordon J.L."/>
            <person name="Armisen D."/>
            <person name="Proux-Wera E."/>
            <person name="OhEigeartaigh S.S."/>
            <person name="Byrne K.P."/>
            <person name="Wolfe K.H."/>
        </authorList>
    </citation>
    <scope>NUCLEOTIDE SEQUENCE [LARGE SCALE GENOMIC DNA]</scope>
    <source>
        <strain evidence="25">ATCC MYA-139 / BCRC 22969 / CBS 8797 / CCRC 22969 / KCTC 17520 / NBRC 10181 / NCYC 3082</strain>
    </source>
</reference>
<name>J7S437_HUIN7</name>
<dbReference type="GeneID" id="34524709"/>
<dbReference type="Proteomes" id="UP000006310">
    <property type="component" value="Chromosome 2"/>
</dbReference>
<dbReference type="PIRSF" id="PIRSF005562">
    <property type="entry name" value="FAS_yeast_beta"/>
    <property type="match status" value="1"/>
</dbReference>
<dbReference type="Gene3D" id="3.10.129.10">
    <property type="entry name" value="Hotdog Thioesterase"/>
    <property type="match status" value="1"/>
</dbReference>
<dbReference type="Gene3D" id="6.10.140.1400">
    <property type="match status" value="1"/>
</dbReference>
<keyword evidence="10 21" id="KW-0443">Lipid metabolism</keyword>
<comment type="catalytic activity">
    <reaction evidence="18 21">
        <text>a 2,3-saturated acyl-[ACP] + NAD(+) = a (2E)-enoyl-[ACP] + NADH + H(+)</text>
        <dbReference type="Rhea" id="RHEA:10240"/>
        <dbReference type="Rhea" id="RHEA-COMP:9925"/>
        <dbReference type="Rhea" id="RHEA-COMP:9926"/>
        <dbReference type="ChEBI" id="CHEBI:15378"/>
        <dbReference type="ChEBI" id="CHEBI:57540"/>
        <dbReference type="ChEBI" id="CHEBI:57945"/>
        <dbReference type="ChEBI" id="CHEBI:78784"/>
        <dbReference type="ChEBI" id="CHEBI:78785"/>
        <dbReference type="EC" id="1.3.1.9"/>
    </reaction>
</comment>
<dbReference type="InterPro" id="IPR003965">
    <property type="entry name" value="Fatty_acid_synthase"/>
</dbReference>
<dbReference type="EC" id="2.3.1.39" evidence="21"/>
<evidence type="ECO:0000256" key="12">
    <source>
        <dbReference type="ARBA" id="ARBA00023239"/>
    </source>
</evidence>
<dbReference type="GO" id="GO:0004321">
    <property type="term" value="F:fatty-acyl-CoA synthase activity"/>
    <property type="evidence" value="ECO:0007669"/>
    <property type="project" value="UniProtKB-EC"/>
</dbReference>
<keyword evidence="8 21" id="KW-0560">Oxidoreductase</keyword>
<dbReference type="FunFam" id="3.20.20.70:FF:000169">
    <property type="entry name" value="Fatty acid synthase subunit beta"/>
    <property type="match status" value="1"/>
</dbReference>
<dbReference type="STRING" id="1071383.J7S437"/>
<dbReference type="Gene3D" id="3.40.366.10">
    <property type="entry name" value="Malonyl-Coenzyme A Acyl Carrier Protein, domain 2"/>
    <property type="match status" value="3"/>
</dbReference>
<feature type="active site" description="For acetyltransferase activity" evidence="22">
    <location>
        <position position="275"/>
    </location>
</feature>
<dbReference type="Pfam" id="PF00698">
    <property type="entry name" value="Acyl_transf_1"/>
    <property type="match status" value="1"/>
</dbReference>
<comment type="catalytic activity">
    <reaction evidence="1 21">
        <text>a (3R)-hydroxyacyl-[ACP] = a (2E)-enoyl-[ACP] + H2O</text>
        <dbReference type="Rhea" id="RHEA:13097"/>
        <dbReference type="Rhea" id="RHEA-COMP:9925"/>
        <dbReference type="Rhea" id="RHEA-COMP:9945"/>
        <dbReference type="ChEBI" id="CHEBI:15377"/>
        <dbReference type="ChEBI" id="CHEBI:78784"/>
        <dbReference type="ChEBI" id="CHEBI:78827"/>
        <dbReference type="EC" id="4.2.1.59"/>
    </reaction>
</comment>
<dbReference type="Pfam" id="PF01575">
    <property type="entry name" value="MaoC_dehydratas"/>
    <property type="match status" value="1"/>
</dbReference>
<dbReference type="SUPFAM" id="SSF54637">
    <property type="entry name" value="Thioesterase/thiol ester dehydrase-isomerase"/>
    <property type="match status" value="2"/>
</dbReference>
<dbReference type="OrthoDB" id="5417908at2759"/>
<evidence type="ECO:0000256" key="15">
    <source>
        <dbReference type="ARBA" id="ARBA00048237"/>
    </source>
</evidence>
<dbReference type="InterPro" id="IPR050830">
    <property type="entry name" value="Fungal_FAS"/>
</dbReference>
<accession>J7S437</accession>
<dbReference type="EC" id="1.3.1.9" evidence="21"/>
<comment type="function">
    <text evidence="20 21">Fatty acid synthetase catalyzes the formation of long-chain fatty acids from acetyl-CoA, malonyl-CoA and NADPH. The beta subunit contains domains for: [acyl-carrier-protein] acetyltransferase and malonyltransferase, S-acyl fatty acid synthase thioesterase, enoyl-[acyl-carrier-protein] reductase, and 3-hydroxypalmitoyl-[acyl-carrier-protein] dehydratase.</text>
</comment>
<dbReference type="Gene3D" id="3.20.20.70">
    <property type="entry name" value="Aldolase class I"/>
    <property type="match status" value="2"/>
</dbReference>
<dbReference type="CDD" id="cd03447">
    <property type="entry name" value="FAS_MaoC"/>
    <property type="match status" value="1"/>
</dbReference>
<dbReference type="GO" id="GO:0004314">
    <property type="term" value="F:[acyl-carrier-protein] S-malonyltransferase activity"/>
    <property type="evidence" value="ECO:0007669"/>
    <property type="project" value="UniProtKB-EC"/>
</dbReference>
<evidence type="ECO:0000256" key="14">
    <source>
        <dbReference type="ARBA" id="ARBA00033756"/>
    </source>
</evidence>
<dbReference type="GO" id="GO:0005829">
    <property type="term" value="C:cytosol"/>
    <property type="evidence" value="ECO:0007669"/>
    <property type="project" value="EnsemblFungi"/>
</dbReference>
<keyword evidence="11 21" id="KW-0275">Fatty acid biosynthesis</keyword>
<dbReference type="FunFam" id="3.30.70.2430:FF:000001">
    <property type="entry name" value="Fatty acid synthase subunit beta"/>
    <property type="match status" value="1"/>
</dbReference>
<dbReference type="Gene3D" id="1.20.930.70">
    <property type="match status" value="1"/>
</dbReference>
<evidence type="ECO:0000313" key="25">
    <source>
        <dbReference type="Proteomes" id="UP000006310"/>
    </source>
</evidence>
<dbReference type="Pfam" id="PF13452">
    <property type="entry name" value="FAS1_DH_region"/>
    <property type="match status" value="1"/>
</dbReference>
<dbReference type="FunFam" id="3.40.366.10:FF:000006">
    <property type="entry name" value="Fatty acid synthase beta subunit dehydratase"/>
    <property type="match status" value="1"/>
</dbReference>
<feature type="domain" description="Malonyl-CoA:ACP transacylase (MAT)" evidence="23">
    <location>
        <begin position="1661"/>
        <end position="1980"/>
    </location>
</feature>
<feature type="active site" description="For malonyltransferase activity" evidence="22">
    <location>
        <position position="1804"/>
    </location>
</feature>
<dbReference type="FunFam" id="1.20.1050.120:FF:000001">
    <property type="entry name" value="Fatty acid synthase beta subunit dehydratase"/>
    <property type="match status" value="1"/>
</dbReference>
<dbReference type="PANTHER" id="PTHR10982:SF21">
    <property type="entry name" value="FATTY ACID SYNTHASE SUBUNIT BETA"/>
    <property type="match status" value="1"/>
</dbReference>
<keyword evidence="13 21" id="KW-0511">Multifunctional enzyme</keyword>
<dbReference type="InterPro" id="IPR001227">
    <property type="entry name" value="Ac_transferase_dom_sf"/>
</dbReference>
<evidence type="ECO:0000256" key="6">
    <source>
        <dbReference type="ARBA" id="ARBA00022832"/>
    </source>
</evidence>
<dbReference type="InterPro" id="IPR002539">
    <property type="entry name" value="MaoC-like_dom"/>
</dbReference>
<dbReference type="Gene3D" id="2.40.128.700">
    <property type="match status" value="1"/>
</dbReference>
<evidence type="ECO:0000256" key="10">
    <source>
        <dbReference type="ARBA" id="ARBA00023098"/>
    </source>
</evidence>
<comment type="similarity">
    <text evidence="2 21">Belongs to the fungal fatty acid synthetase subunit beta family.</text>
</comment>
<dbReference type="EMBL" id="HE978315">
    <property type="protein sequence ID" value="CCK69059.1"/>
    <property type="molecule type" value="Genomic_DNA"/>
</dbReference>
<evidence type="ECO:0000256" key="22">
    <source>
        <dbReference type="PIRSR" id="PIRSR005562-1"/>
    </source>
</evidence>
<dbReference type="EC" id="3.1.2.14" evidence="21"/>
<dbReference type="Gene3D" id="6.20.240.10">
    <property type="match status" value="1"/>
</dbReference>
<dbReference type="GO" id="GO:0005811">
    <property type="term" value="C:lipid droplet"/>
    <property type="evidence" value="ECO:0007669"/>
    <property type="project" value="EnsemblFungi"/>
</dbReference>
<dbReference type="InterPro" id="IPR013785">
    <property type="entry name" value="Aldolase_TIM"/>
</dbReference>
<evidence type="ECO:0000256" key="13">
    <source>
        <dbReference type="ARBA" id="ARBA00023268"/>
    </source>
</evidence>
<evidence type="ECO:0000256" key="3">
    <source>
        <dbReference type="ARBA" id="ARBA00022516"/>
    </source>
</evidence>
<evidence type="ECO:0000256" key="2">
    <source>
        <dbReference type="ARBA" id="ARBA00010009"/>
    </source>
</evidence>
<dbReference type="InterPro" id="IPR016452">
    <property type="entry name" value="Fas1/AflB-like"/>
</dbReference>
<dbReference type="FunFam" id="1.20.930.70:FF:000001">
    <property type="entry name" value="Fatty acid synthase beta subunit dehydratase"/>
    <property type="match status" value="1"/>
</dbReference>
<dbReference type="KEGG" id="kng:KNAG_0B06300"/>
<comment type="subunit">
    <text evidence="14 21">[Alpha(6)beta(6)] hexamers of two multifunctional subunits (alpha and beta).</text>
</comment>
<reference evidence="24 25" key="1">
    <citation type="journal article" date="2011" name="Proc. Natl. Acad. Sci. U.S.A.">
        <title>Evolutionary erosion of yeast sex chromosomes by mating-type switching accidents.</title>
        <authorList>
            <person name="Gordon J.L."/>
            <person name="Armisen D."/>
            <person name="Proux-Wera E."/>
            <person name="Oheigeartaigh S.S."/>
            <person name="Byrne K.P."/>
            <person name="Wolfe K.H."/>
        </authorList>
    </citation>
    <scope>NUCLEOTIDE SEQUENCE [LARGE SCALE GENOMIC DNA]</scope>
    <source>
        <strain evidence="25">ATCC MYA-139 / BCRC 22969 / CBS 8797 / CCRC 22969 / KCTC 17520 / NBRC 10181 / NCYC 3082</strain>
    </source>
</reference>
<dbReference type="OMA" id="HFMDNYG"/>
<dbReference type="GO" id="GO:0141148">
    <property type="term" value="F:enoyl-[acyl-carrier-protein] reductase (NADPH) activity"/>
    <property type="evidence" value="ECO:0007669"/>
    <property type="project" value="EnsemblFungi"/>
</dbReference>
<evidence type="ECO:0000256" key="11">
    <source>
        <dbReference type="ARBA" id="ARBA00023160"/>
    </source>
</evidence>
<dbReference type="GO" id="GO:0042759">
    <property type="term" value="P:long-chain fatty acid biosynthetic process"/>
    <property type="evidence" value="ECO:0007669"/>
    <property type="project" value="EnsemblFungi"/>
</dbReference>
<dbReference type="InterPro" id="IPR039569">
    <property type="entry name" value="FAS1-like_DH_region"/>
</dbReference>
<dbReference type="FunFam" id="3.20.20.70:FF:000078">
    <property type="entry name" value="Fatty acid synthase beta subunit dehydratase"/>
    <property type="match status" value="1"/>
</dbReference>
<dbReference type="Pfam" id="PF17951">
    <property type="entry name" value="FAS_meander"/>
    <property type="match status" value="1"/>
</dbReference>
<dbReference type="eggNOG" id="ENOG502QQJX">
    <property type="taxonomic scope" value="Eukaryota"/>
</dbReference>
<keyword evidence="25" id="KW-1185">Reference proteome</keyword>
<dbReference type="InterPro" id="IPR014043">
    <property type="entry name" value="Acyl_transferase_dom"/>
</dbReference>
<evidence type="ECO:0000256" key="9">
    <source>
        <dbReference type="ARBA" id="ARBA00023027"/>
    </source>
</evidence>
<dbReference type="PANTHER" id="PTHR10982">
    <property type="entry name" value="MALONYL COA-ACYL CARRIER PROTEIN TRANSACYLASE"/>
    <property type="match status" value="1"/>
</dbReference>
<dbReference type="EC" id="2.3.1.38" evidence="21"/>
<dbReference type="FunFam" id="3.30.1120.100:FF:000001">
    <property type="entry name" value="Fatty acid synthase beta subunit dehydratase"/>
    <property type="match status" value="1"/>
</dbReference>
<evidence type="ECO:0000256" key="17">
    <source>
        <dbReference type="ARBA" id="ARBA00048536"/>
    </source>
</evidence>
<dbReference type="FunFam" id="3.10.129.10:FF:000017">
    <property type="entry name" value="Fatty acid synthase beta subunit dehydratase"/>
    <property type="match status" value="1"/>
</dbReference>
<dbReference type="Pfam" id="PF17828">
    <property type="entry name" value="FAS_N"/>
    <property type="match status" value="1"/>
</dbReference>
<dbReference type="Pfam" id="PF16073">
    <property type="entry name" value="SAT"/>
    <property type="match status" value="1"/>
</dbReference>
<evidence type="ECO:0000313" key="24">
    <source>
        <dbReference type="EMBL" id="CCK69059.1"/>
    </source>
</evidence>
<dbReference type="Gene3D" id="1.20.1050.120">
    <property type="match status" value="1"/>
</dbReference>
<comment type="catalytic activity">
    <reaction evidence="19 21">
        <text>holo-[ACP] + acetyl-CoA = acetyl-[ACP] + CoA</text>
        <dbReference type="Rhea" id="RHEA:41788"/>
        <dbReference type="Rhea" id="RHEA-COMP:9621"/>
        <dbReference type="Rhea" id="RHEA-COMP:9685"/>
        <dbReference type="ChEBI" id="CHEBI:57287"/>
        <dbReference type="ChEBI" id="CHEBI:57288"/>
        <dbReference type="ChEBI" id="CHEBI:64479"/>
        <dbReference type="ChEBI" id="CHEBI:78446"/>
        <dbReference type="EC" id="2.3.1.38"/>
    </reaction>
</comment>
<protein>
    <recommendedName>
        <fullName evidence="21">Fatty acid synthase subunit beta</fullName>
        <ecNumber evidence="21">2.3.1.86</ecNumber>
    </recommendedName>
    <domain>
        <recommendedName>
            <fullName evidence="21">3-hydroxyacyl-[acyl-carrier-protein] dehydratase</fullName>
            <ecNumber evidence="21">4.2.1.59</ecNumber>
        </recommendedName>
    </domain>
    <domain>
        <recommendedName>
            <fullName evidence="21">Enoyl-[acyl-carrier-protein] reductase [NADH]</fullName>
            <ecNumber evidence="21">1.3.1.9</ecNumber>
        </recommendedName>
    </domain>
    <domain>
        <recommendedName>
            <fullName evidence="21">[Acyl-carrier-protein] acetyltransferase</fullName>
            <ecNumber evidence="21">2.3.1.38</ecNumber>
        </recommendedName>
    </domain>
    <domain>
        <recommendedName>
            <fullName evidence="21">[Acyl-carrier-protein] malonyltransferase</fullName>
            <ecNumber evidence="21">2.3.1.39</ecNumber>
        </recommendedName>
    </domain>
    <domain>
        <recommendedName>
            <fullName evidence="21">S-acyl fatty acid synthase thioesterase</fullName>
            <ecNumber evidence="21">3.1.2.14</ecNumber>
        </recommendedName>
    </domain>
</protein>
<evidence type="ECO:0000256" key="19">
    <source>
        <dbReference type="ARBA" id="ARBA00048835"/>
    </source>
</evidence>
<dbReference type="SUPFAM" id="SSF52151">
    <property type="entry name" value="FabD/lysophospholipase-like"/>
    <property type="match status" value="2"/>
</dbReference>
<keyword evidence="5 21" id="KW-0378">Hydrolase</keyword>
<dbReference type="InterPro" id="IPR029069">
    <property type="entry name" value="HotDog_dom_sf"/>
</dbReference>
<organism evidence="24 25">
    <name type="scientific">Huiozyma naganishii (strain ATCC MYA-139 / BCRC 22969 / CBS 8797 / KCTC 17520 / NBRC 10181 / NCYC 3082 / Yp74L-3)</name>
    <name type="common">Yeast</name>
    <name type="synonym">Kazachstania naganishii</name>
    <dbReference type="NCBI Taxonomy" id="1071383"/>
    <lineage>
        <taxon>Eukaryota</taxon>
        <taxon>Fungi</taxon>
        <taxon>Dikarya</taxon>
        <taxon>Ascomycota</taxon>
        <taxon>Saccharomycotina</taxon>
        <taxon>Saccharomycetes</taxon>
        <taxon>Saccharomycetales</taxon>
        <taxon>Saccharomycetaceae</taxon>
        <taxon>Huiozyma</taxon>
    </lineage>
</organism>
<dbReference type="GO" id="GO:0004318">
    <property type="term" value="F:enoyl-[acyl-carrier-protein] reductase (NADH) activity"/>
    <property type="evidence" value="ECO:0007669"/>
    <property type="project" value="UniProtKB-UniRule"/>
</dbReference>
<dbReference type="GO" id="GO:0004313">
    <property type="term" value="F:[acyl-carrier-protein] S-acetyltransferase activity"/>
    <property type="evidence" value="ECO:0007669"/>
    <property type="project" value="UniProtKB-EC"/>
</dbReference>
<evidence type="ECO:0000256" key="20">
    <source>
        <dbReference type="ARBA" id="ARBA00058855"/>
    </source>
</evidence>
<dbReference type="InterPro" id="IPR040883">
    <property type="entry name" value="FAS_meander"/>
</dbReference>
<sequence length="2047" mass="228753">MIASTRSLTLTHGSIEHKLSIPNVSFFAASQLQEQFKKTLPEPTEEFAADDEPSSSAELLGKFLSYISSLITEGTKTQFDEVLDVSLSEFENSYLHGNDIHTLAANLLTEDGSTTLLKVKELVKNYVTARHVAGRGNNNASKPSALFKSVEEKTSELVAIFGGQGNTDDYFEELREIYDIYNVLSSDIIQFASETLTDLIRSTAGAEKIFTQGFDLLEWLQSPAKTPDQDYLLSIPISCPLIGVIQLTHYAITARLLGFTPGELRQHFKGATGHSQGLVTAIAVAEADSWDSFFKIIKKSIALLFFIGVRCYLTYPNTSLPPSIVEDSLENGEGAPYPMLTISNLTKEQVQSFIDQTNSHLPEDKHVGISLVNGAKNLVVSGPPQSLYGLNLVLRKAKAPSGLDQSRIPFSERKLKFSNRFLPITSPFHSHLLIPASKDILKDLANRKIVFAQKDIKIPVYDTFDGKDLRDYAGDLNDRIVDSIVRLPVNWETATQFTTSHILDFGPGGASGLGVLTHRNKDGTGVRIIVVGTLDINPDDDYGFKQEIFDVNPEGLKRNPDWLKEFHPRLIKNKSGKIFVDTKFSKLLGRAPLLVPGMTPTTVSPDFVAATINAGYQIELAGGGYFSPDGMAKAIDQIVSQVKKGYSFGINLIYVNPRMMQWAIPLIKELRGKGYPIQSLTIGAGVPSIEVASEYIETLGLTHLGLKPGSISSISQVINIAKAHPNFPIVLQWTGGRAGGHHSFEDAHAPMIQMYSKIRRQSNIILIAGSGFGSAEDTYPYLTGEWSKEYNYPPMPFDGFLFGSRVMIAKEAKTSRDAKKAIVECPGIVDGQWENTYKKPTGGIVTVRSEMGEPIHKIATRCVIFWKEMDETIFNLPKNKLQPALDAKKEYIIKKLNADTQKPWFATVNGEIRDLPAMTYEEVAQRLVDLMFIKSTKSWIDVTLRNFTGDFLRRVEERFTNAKTTSVLQSYTMLDKPEEALEAVFTAFPAAKEQYLNAQDVDHFLNMCQNPVQKPVPFVPVLDHRFEFFFKKDSLWQSEHLEAVVDQDVQRTCILHGPVAAQYTKVIDEPIKSIMDGIHDGHISKLLKDYYGGDESKIPVVEYFGGEEPVASTVKSTESKLIYKAHTNSDPEAWFKLLAGSQKDWRYAFFTSNKFVQDSFYTANAAQKVFKPCHRMIVEIENPTDSAKTVVTLTESVQGEQKVTATLKLVKNNLIQLELIENRTTDGKPVALPLLYVYQPEDGFAPIAEVMEDRNQRIKEMYWKLWIDEPFNLKFDPRHVIKGGDYKITASAITDFTHAIGNNCEDFVARSGRKILAPMDFAIVVGWRAIIKAIFPDTVDGDLLKLVHLSNGYKMVPGASPLKEGDVIQTSAIVKSVVNQPTGKVVEVIGTLSRDGKPVMEVISSFFYRGKYTDFENTFQKTTEPVYQMFIKSAKDVAVLRSKEWFQMDDEEIDLLGKTLIFETETEVAFKNANVFSSVECSGPIKMELPTKETVEIGVVDYSAGESYGNPVVDFLKRNGSTLEEKVNLENVIPIAVVDTQSPSTNEPYGRISGDLNPIHVSRHFANYADLPGTITHGMYSSAAVRGLIENWAADSVSSRVRGYTCQFTNMVLPNTPLKTSIQHVGMINGRKLMRFETRNDNDEVVMNGEAEIEQPVSTFVFTGQGSQEQGMGMDLYKTSAAARDVWDRADVHFKKTYGFSILDIVINNPKKLTIYFGGEKGRQIRNNYIQMIFETIVDGEIKTERIFKDIDETTHSFTFKSPTGLLSATQFTQPALTLMEKAAFEDLKAKCLIPVDAAFAGHSLGEYAALASLAEIMSIESLVEVVFYRGMTMQVAVPRDELGRSNYGMIAINPGRVSPTFTQEALQFVVEKVAKRTEWLVEIVNFNVENQQYVAAGDLRGLDTLTNVLNFVKIQKIDIVKLLETMSLEEVESNLFEIVDEISKKSLAKEQPIELERGFACIPLRGISVPFHSSYLRNGVKPFKNFIEKNIFKENVKVDRLANKYIPNLTAKPFEVTKEYFQNVYELTGSERVKNILDNWESYEQK</sequence>
<evidence type="ECO:0000256" key="4">
    <source>
        <dbReference type="ARBA" id="ARBA00022679"/>
    </source>
</evidence>
<keyword evidence="6 21" id="KW-0276">Fatty acid metabolism</keyword>
<dbReference type="InterPro" id="IPR016035">
    <property type="entry name" value="Acyl_Trfase/lysoPLipase"/>
</dbReference>
<dbReference type="SUPFAM" id="SSF51412">
    <property type="entry name" value="Inosine monophosphate dehydrogenase (IMPDH)"/>
    <property type="match status" value="1"/>
</dbReference>
<evidence type="ECO:0000256" key="18">
    <source>
        <dbReference type="ARBA" id="ARBA00048572"/>
    </source>
</evidence>
<comment type="catalytic activity">
    <reaction evidence="15 21">
        <text>acetyl-CoA + n malonyl-CoA + 2n NADPH + 4n H(+) = a long-chain-acyl-CoA + n CoA + n CO2 + 2n NADP(+).</text>
        <dbReference type="EC" id="2.3.1.86"/>
    </reaction>
</comment>
<evidence type="ECO:0000256" key="21">
    <source>
        <dbReference type="PIRNR" id="PIRNR005562"/>
    </source>
</evidence>
<dbReference type="GO" id="GO:0004312">
    <property type="term" value="F:fatty acid synthase activity"/>
    <property type="evidence" value="ECO:0007669"/>
    <property type="project" value="EnsemblFungi"/>
</dbReference>
<dbReference type="FunFam" id="3.40.366.10:FF:000007">
    <property type="entry name" value="Fatty acid synthase beta subunit dehydratase"/>
    <property type="match status" value="1"/>
</dbReference>
<dbReference type="Gene3D" id="6.10.60.10">
    <property type="match status" value="1"/>
</dbReference>
<dbReference type="InterPro" id="IPR013565">
    <property type="entry name" value="Fas1/AflB-like_central"/>
</dbReference>
<dbReference type="EC" id="4.2.1.59" evidence="21"/>